<accession>A0ABX0IY32</accession>
<evidence type="ECO:0000313" key="1">
    <source>
        <dbReference type="EMBL" id="NHN26679.1"/>
    </source>
</evidence>
<dbReference type="EMBL" id="VEVQ02000008">
    <property type="protein sequence ID" value="NHN26679.1"/>
    <property type="molecule type" value="Genomic_DNA"/>
</dbReference>
<reference evidence="1 2" key="2">
    <citation type="submission" date="2019-05" db="EMBL/GenBank/DDBJ databases">
        <authorList>
            <person name="Lianzixin W."/>
        </authorList>
    </citation>
    <scope>NUCLEOTIDE SEQUENCE [LARGE SCALE GENOMIC DNA]</scope>
    <source>
        <strain evidence="1 2">EC11</strain>
    </source>
</reference>
<reference evidence="2" key="1">
    <citation type="submission" date="2019-05" db="EMBL/GenBank/DDBJ databases">
        <title>Flavobacterium profundi sp. nov., isolated from a deep-sea seamount.</title>
        <authorList>
            <person name="Zhang D.-C."/>
        </authorList>
    </citation>
    <scope>NUCLEOTIDE SEQUENCE [LARGE SCALE GENOMIC DNA]</scope>
    <source>
        <strain evidence="2">EC11</strain>
    </source>
</reference>
<comment type="caution">
    <text evidence="1">The sequence shown here is derived from an EMBL/GenBank/DDBJ whole genome shotgun (WGS) entry which is preliminary data.</text>
</comment>
<dbReference type="RefSeq" id="WP_140962991.1">
    <property type="nucleotide sequence ID" value="NZ_VEVQ02000008.1"/>
</dbReference>
<proteinExistence type="predicted"/>
<protein>
    <submittedName>
        <fullName evidence="1">Carboxypeptidase-like regulatory domain-containing protein</fullName>
    </submittedName>
</protein>
<evidence type="ECO:0000313" key="2">
    <source>
        <dbReference type="Proteomes" id="UP000817854"/>
    </source>
</evidence>
<reference evidence="1 2" key="3">
    <citation type="submission" date="2020-02" db="EMBL/GenBank/DDBJ databases">
        <title>Flavobacterium profundi sp. nov., isolated from a deep-sea seamount.</title>
        <authorList>
            <person name="Zhang D.-C."/>
        </authorList>
    </citation>
    <scope>NUCLEOTIDE SEQUENCE [LARGE SCALE GENOMIC DNA]</scope>
    <source>
        <strain evidence="1 2">EC11</strain>
    </source>
</reference>
<dbReference type="Proteomes" id="UP000817854">
    <property type="component" value="Unassembled WGS sequence"/>
</dbReference>
<keyword evidence="2" id="KW-1185">Reference proteome</keyword>
<name>A0ABX0IY32_9FLAO</name>
<gene>
    <name evidence="1" type="ORF">FIA58_013420</name>
</gene>
<sequence length="324" mass="37431">MKSILVIFLVFFIFPLFSQEKIKILDFKTKEPIPFVTVILDNNNGIYSDENGEIDNSFLTSEKIHLTCIGYDELEILVKDLLDNTIFLKSNTTFLNEVVVSNKNSKFKTSKFDVTKHNNFMDGHMLIIGGEISCFINNSNEGKTVQIKTIKIPVITKTISFSKDKENKKQIVKKLKFASKFKLSFYDNNNGKPGNPIYTPKSIVFNLSQEKSVFDINISDYDIYLPNEGLFVSLINLGPVDENDKFIQSEPFEVKQFNGKQVKVVKPTKPFFPVIKEWNASKTFYRFSFDNDSKWEMFYKHGKKNNSEVHNLGIGYELNVYEQF</sequence>
<organism evidence="1 2">
    <name type="scientific">Flavobacterium jejuense</name>
    <dbReference type="NCBI Taxonomy" id="1544455"/>
    <lineage>
        <taxon>Bacteria</taxon>
        <taxon>Pseudomonadati</taxon>
        <taxon>Bacteroidota</taxon>
        <taxon>Flavobacteriia</taxon>
        <taxon>Flavobacteriales</taxon>
        <taxon>Flavobacteriaceae</taxon>
        <taxon>Flavobacterium</taxon>
    </lineage>
</organism>